<dbReference type="CDD" id="cd00198">
    <property type="entry name" value="vWFA"/>
    <property type="match status" value="1"/>
</dbReference>
<dbReference type="InterPro" id="IPR036465">
    <property type="entry name" value="vWFA_dom_sf"/>
</dbReference>
<name>A0AAC9P947_9PROT</name>
<dbReference type="EMBL" id="CP018191">
    <property type="protein sequence ID" value="APH55188.1"/>
    <property type="molecule type" value="Genomic_DNA"/>
</dbReference>
<evidence type="ECO:0000313" key="1">
    <source>
        <dbReference type="EMBL" id="APH55188.1"/>
    </source>
</evidence>
<dbReference type="Gene3D" id="3.40.50.410">
    <property type="entry name" value="von Willebrand factor, type A domain"/>
    <property type="match status" value="1"/>
</dbReference>
<evidence type="ECO:0008006" key="3">
    <source>
        <dbReference type="Google" id="ProtNLM"/>
    </source>
</evidence>
<dbReference type="RefSeq" id="WP_253736013.1">
    <property type="nucleotide sequence ID" value="NZ_CP018191.1"/>
</dbReference>
<reference evidence="2" key="1">
    <citation type="submission" date="2016-11" db="EMBL/GenBank/DDBJ databases">
        <title>Comparative genomic and phenotypic analysis of Granulibacter bethesdensis clinical isolates from patients with chronic granulomatous disease.</title>
        <authorList>
            <person name="Zarember K.A."/>
            <person name="Porcella S.F."/>
            <person name="Chu J."/>
            <person name="Ding L."/>
            <person name="Dahlstrom E."/>
            <person name="Barbian K."/>
            <person name="Martens C."/>
            <person name="Sykora L."/>
            <person name="Kramer S."/>
            <person name="Pettinato A.M."/>
            <person name="Hong H."/>
            <person name="Wald G."/>
            <person name="Berg L.J."/>
            <person name="Rogge L.S."/>
            <person name="Greenberg D.E."/>
            <person name="Falcone E.L."/>
            <person name="Neves J.F."/>
            <person name="Simoes M.J."/>
            <person name="Casal M."/>
            <person name="Rodriguez-Lopez F.C."/>
            <person name="Zelazny A."/>
            <person name="Gallin J.I."/>
            <person name="Holland S.M."/>
        </authorList>
    </citation>
    <scope>NUCLEOTIDE SEQUENCE [LARGE SCALE GENOMIC DNA]</scope>
    <source>
        <strain evidence="2">NIH9.1</strain>
    </source>
</reference>
<accession>A0AAC9P947</accession>
<dbReference type="Pfam" id="PF06707">
    <property type="entry name" value="DUF1194"/>
    <property type="match status" value="1"/>
</dbReference>
<dbReference type="SUPFAM" id="SSF53300">
    <property type="entry name" value="vWA-like"/>
    <property type="match status" value="1"/>
</dbReference>
<evidence type="ECO:0000313" key="2">
    <source>
        <dbReference type="Proteomes" id="UP000182373"/>
    </source>
</evidence>
<organism evidence="1 2">
    <name type="scientific">Granulibacter bethesdensis</name>
    <dbReference type="NCBI Taxonomy" id="364410"/>
    <lineage>
        <taxon>Bacteria</taxon>
        <taxon>Pseudomonadati</taxon>
        <taxon>Pseudomonadota</taxon>
        <taxon>Alphaproteobacteria</taxon>
        <taxon>Acetobacterales</taxon>
        <taxon>Acetobacteraceae</taxon>
        <taxon>Granulibacter</taxon>
    </lineage>
</organism>
<dbReference type="Proteomes" id="UP000182373">
    <property type="component" value="Chromosome"/>
</dbReference>
<sequence length="283" mass="30512">MKQSLLSRFFLRSMIAGVMLGAVALLPSSSLPRHVWAATLKADLALVLAVDVSGSMDTSRYVLQMEGIARALEDPAVVTAMLSGRHRSMLLAVVEWADRPVLSVPWTLVTGQADANAVAARIRMLPRVPGDFTCMAQALRMISDKTLPSMPAQVERVVIDVSGDGHDNCNSSPDVPSMRDMLAGDGVTINGLPILEGDEAATLKGWYASHVVGGPGGFLVPAESFQEFGDAFRRKFTREVSALPVPESLALAALEKQKMVRRLGAGFHESLLAEQFSHRILHQ</sequence>
<protein>
    <recommendedName>
        <fullName evidence="3">VWFA domain-containing protein</fullName>
    </recommendedName>
</protein>
<gene>
    <name evidence="1" type="ORF">GbCGDNIH9_1872</name>
</gene>
<dbReference type="AlphaFoldDB" id="A0AAC9P947"/>
<dbReference type="InterPro" id="IPR010607">
    <property type="entry name" value="DUF1194"/>
</dbReference>
<proteinExistence type="predicted"/>